<name>A0A1F7IGZ3_9BACT</name>
<evidence type="ECO:0000313" key="2">
    <source>
        <dbReference type="Proteomes" id="UP000179270"/>
    </source>
</evidence>
<organism evidence="1 2">
    <name type="scientific">Candidatus Roizmanbacteria bacterium RIFCSPLOWO2_01_FULL_35_13</name>
    <dbReference type="NCBI Taxonomy" id="1802055"/>
    <lineage>
        <taxon>Bacteria</taxon>
        <taxon>Candidatus Roizmaniibacteriota</taxon>
    </lineage>
</organism>
<dbReference type="STRING" id="1802055.A3A74_06295"/>
<dbReference type="Pfam" id="PF05635">
    <property type="entry name" value="23S_rRNA_IVP"/>
    <property type="match status" value="1"/>
</dbReference>
<dbReference type="NCBIfam" id="TIGR02436">
    <property type="entry name" value="four helix bundle protein"/>
    <property type="match status" value="1"/>
</dbReference>
<comment type="caution">
    <text evidence="1">The sequence shown here is derived from an EMBL/GenBank/DDBJ whole genome shotgun (WGS) entry which is preliminary data.</text>
</comment>
<evidence type="ECO:0000313" key="1">
    <source>
        <dbReference type="EMBL" id="OGK42616.1"/>
    </source>
</evidence>
<sequence length="124" mass="14758">MVKWLKLEDIRAYTIASELSDNVWNIVSKWDWFSKRTLGSQWVNATDSIAANIAEGFGRYHKKDKEKFYYNARGSAFESEHWTKKAFARKLINPVERNYILQKLIELPREINYLIKITEEKLEI</sequence>
<dbReference type="PANTHER" id="PTHR38471">
    <property type="entry name" value="FOUR HELIX BUNDLE PROTEIN"/>
    <property type="match status" value="1"/>
</dbReference>
<accession>A0A1F7IGZ3</accession>
<evidence type="ECO:0008006" key="3">
    <source>
        <dbReference type="Google" id="ProtNLM"/>
    </source>
</evidence>
<proteinExistence type="predicted"/>
<dbReference type="PANTHER" id="PTHR38471:SF2">
    <property type="entry name" value="FOUR HELIX BUNDLE PROTEIN"/>
    <property type="match status" value="1"/>
</dbReference>
<dbReference type="InterPro" id="IPR012657">
    <property type="entry name" value="23S_rRNA-intervening_sequence"/>
</dbReference>
<reference evidence="1 2" key="1">
    <citation type="journal article" date="2016" name="Nat. Commun.">
        <title>Thousands of microbial genomes shed light on interconnected biogeochemical processes in an aquifer system.</title>
        <authorList>
            <person name="Anantharaman K."/>
            <person name="Brown C.T."/>
            <person name="Hug L.A."/>
            <person name="Sharon I."/>
            <person name="Castelle C.J."/>
            <person name="Probst A.J."/>
            <person name="Thomas B.C."/>
            <person name="Singh A."/>
            <person name="Wilkins M.J."/>
            <person name="Karaoz U."/>
            <person name="Brodie E.L."/>
            <person name="Williams K.H."/>
            <person name="Hubbard S.S."/>
            <person name="Banfield J.F."/>
        </authorList>
    </citation>
    <scope>NUCLEOTIDE SEQUENCE [LARGE SCALE GENOMIC DNA]</scope>
</reference>
<dbReference type="InterPro" id="IPR036583">
    <property type="entry name" value="23S_rRNA_IVS_sf"/>
</dbReference>
<dbReference type="Gene3D" id="1.20.1440.60">
    <property type="entry name" value="23S rRNA-intervening sequence"/>
    <property type="match status" value="1"/>
</dbReference>
<dbReference type="Proteomes" id="UP000179270">
    <property type="component" value="Unassembled WGS sequence"/>
</dbReference>
<dbReference type="SUPFAM" id="SSF158446">
    <property type="entry name" value="IVS-encoded protein-like"/>
    <property type="match status" value="1"/>
</dbReference>
<protein>
    <recommendedName>
        <fullName evidence="3">Four helix bundle protein</fullName>
    </recommendedName>
</protein>
<gene>
    <name evidence="1" type="ORF">A3A74_06295</name>
</gene>
<dbReference type="AlphaFoldDB" id="A0A1F7IGZ3"/>
<dbReference type="EMBL" id="MGAF01000006">
    <property type="protein sequence ID" value="OGK42616.1"/>
    <property type="molecule type" value="Genomic_DNA"/>
</dbReference>